<sequence>MFDFCNIKNNWKGGKNVEFGFKMN</sequence>
<proteinExistence type="predicted"/>
<gene>
    <name evidence="1" type="ORF">METZ01_LOCUS50618</name>
</gene>
<dbReference type="AlphaFoldDB" id="A0A381S2U2"/>
<protein>
    <submittedName>
        <fullName evidence="1">Uncharacterized protein</fullName>
    </submittedName>
</protein>
<name>A0A381S2U2_9ZZZZ</name>
<evidence type="ECO:0000313" key="1">
    <source>
        <dbReference type="EMBL" id="SUZ97764.1"/>
    </source>
</evidence>
<dbReference type="EMBL" id="UINC01002539">
    <property type="protein sequence ID" value="SUZ97764.1"/>
    <property type="molecule type" value="Genomic_DNA"/>
</dbReference>
<organism evidence="1">
    <name type="scientific">marine metagenome</name>
    <dbReference type="NCBI Taxonomy" id="408172"/>
    <lineage>
        <taxon>unclassified sequences</taxon>
        <taxon>metagenomes</taxon>
        <taxon>ecological metagenomes</taxon>
    </lineage>
</organism>
<reference evidence="1" key="1">
    <citation type="submission" date="2018-05" db="EMBL/GenBank/DDBJ databases">
        <authorList>
            <person name="Lanie J.A."/>
            <person name="Ng W.-L."/>
            <person name="Kazmierczak K.M."/>
            <person name="Andrzejewski T.M."/>
            <person name="Davidsen T.M."/>
            <person name="Wayne K.J."/>
            <person name="Tettelin H."/>
            <person name="Glass J.I."/>
            <person name="Rusch D."/>
            <person name="Podicherti R."/>
            <person name="Tsui H.-C.T."/>
            <person name="Winkler M.E."/>
        </authorList>
    </citation>
    <scope>NUCLEOTIDE SEQUENCE</scope>
</reference>
<accession>A0A381S2U2</accession>